<dbReference type="SUPFAM" id="SSF49313">
    <property type="entry name" value="Cadherin-like"/>
    <property type="match status" value="12"/>
</dbReference>
<dbReference type="InterPro" id="IPR008965">
    <property type="entry name" value="CBM2/CBM3_carb-bd_dom_sf"/>
</dbReference>
<protein>
    <submittedName>
        <fullName evidence="4">Acetyl-CoA carboxylase subunit beta</fullName>
    </submittedName>
</protein>
<keyword evidence="2" id="KW-1133">Transmembrane helix</keyword>
<gene>
    <name evidence="4" type="ORF">Pla100_18860</name>
</gene>
<dbReference type="SUPFAM" id="SSF49384">
    <property type="entry name" value="Carbohydrate-binding domain"/>
    <property type="match status" value="1"/>
</dbReference>
<dbReference type="Proteomes" id="UP000316213">
    <property type="component" value="Unassembled WGS sequence"/>
</dbReference>
<dbReference type="SMART" id="SM00736">
    <property type="entry name" value="CADG"/>
    <property type="match status" value="6"/>
</dbReference>
<dbReference type="SMART" id="SM00112">
    <property type="entry name" value="CA"/>
    <property type="match status" value="11"/>
</dbReference>
<reference evidence="4 5" key="1">
    <citation type="submission" date="2019-02" db="EMBL/GenBank/DDBJ databases">
        <title>Deep-cultivation of Planctomycetes and their phenomic and genomic characterization uncovers novel biology.</title>
        <authorList>
            <person name="Wiegand S."/>
            <person name="Jogler M."/>
            <person name="Boedeker C."/>
            <person name="Pinto D."/>
            <person name="Vollmers J."/>
            <person name="Rivas-Marin E."/>
            <person name="Kohn T."/>
            <person name="Peeters S.H."/>
            <person name="Heuer A."/>
            <person name="Rast P."/>
            <person name="Oberbeckmann S."/>
            <person name="Bunk B."/>
            <person name="Jeske O."/>
            <person name="Meyerdierks A."/>
            <person name="Storesund J.E."/>
            <person name="Kallscheuer N."/>
            <person name="Luecker S."/>
            <person name="Lage O.M."/>
            <person name="Pohl T."/>
            <person name="Merkel B.J."/>
            <person name="Hornburger P."/>
            <person name="Mueller R.-W."/>
            <person name="Bruemmer F."/>
            <person name="Labrenz M."/>
            <person name="Spormann A.M."/>
            <person name="Op Den Camp H."/>
            <person name="Overmann J."/>
            <person name="Amann R."/>
            <person name="Jetten M.S.M."/>
            <person name="Mascher T."/>
            <person name="Medema M.H."/>
            <person name="Devos D.P."/>
            <person name="Kaster A.-K."/>
            <person name="Ovreas L."/>
            <person name="Rohde M."/>
            <person name="Galperin M.Y."/>
            <person name="Jogler C."/>
        </authorList>
    </citation>
    <scope>NUCLEOTIDE SEQUENCE [LARGE SCALE GENOMIC DNA]</scope>
    <source>
        <strain evidence="4 5">Pla100</strain>
    </source>
</reference>
<proteinExistence type="predicted"/>
<dbReference type="Gene3D" id="2.60.40.60">
    <property type="entry name" value="Cadherins"/>
    <property type="match status" value="12"/>
</dbReference>
<keyword evidence="1" id="KW-0812">Transmembrane</keyword>
<evidence type="ECO:0000313" key="4">
    <source>
        <dbReference type="EMBL" id="TWT98721.1"/>
    </source>
</evidence>
<feature type="domain" description="Cadherin" evidence="3">
    <location>
        <begin position="1100"/>
        <end position="1200"/>
    </location>
</feature>
<feature type="domain" description="Cadherin" evidence="3">
    <location>
        <begin position="902"/>
        <end position="1002"/>
    </location>
</feature>
<name>A0A5C6AI39_9BACT</name>
<dbReference type="GO" id="GO:0005509">
    <property type="term" value="F:calcium ion binding"/>
    <property type="evidence" value="ECO:0007669"/>
    <property type="project" value="InterPro"/>
</dbReference>
<dbReference type="GO" id="GO:0005886">
    <property type="term" value="C:plasma membrane"/>
    <property type="evidence" value="ECO:0007669"/>
    <property type="project" value="UniProtKB-SubCell"/>
</dbReference>
<dbReference type="GO" id="GO:0007156">
    <property type="term" value="P:homophilic cell adhesion via plasma membrane adhesion molecules"/>
    <property type="evidence" value="ECO:0007669"/>
    <property type="project" value="InterPro"/>
</dbReference>
<keyword evidence="2" id="KW-0472">Membrane</keyword>
<dbReference type="GO" id="GO:0030246">
    <property type="term" value="F:carbohydrate binding"/>
    <property type="evidence" value="ECO:0007669"/>
    <property type="project" value="InterPro"/>
</dbReference>
<feature type="domain" description="Cadherin" evidence="3">
    <location>
        <begin position="1200"/>
        <end position="1302"/>
    </location>
</feature>
<keyword evidence="5" id="KW-1185">Reference proteome</keyword>
<accession>A0A5C6AI39</accession>
<evidence type="ECO:0000259" key="3">
    <source>
        <dbReference type="PROSITE" id="PS50268"/>
    </source>
</evidence>
<dbReference type="PANTHER" id="PTHR24026">
    <property type="entry name" value="FAT ATYPICAL CADHERIN-RELATED"/>
    <property type="match status" value="1"/>
</dbReference>
<evidence type="ECO:0000256" key="2">
    <source>
        <dbReference type="ARBA" id="ARBA00022989"/>
    </source>
</evidence>
<feature type="domain" description="Cadherin" evidence="3">
    <location>
        <begin position="504"/>
        <end position="604"/>
    </location>
</feature>
<dbReference type="InterPro" id="IPR006644">
    <property type="entry name" value="Cadg"/>
</dbReference>
<feature type="domain" description="Cadherin" evidence="3">
    <location>
        <begin position="1298"/>
        <end position="1405"/>
    </location>
</feature>
<evidence type="ECO:0000313" key="5">
    <source>
        <dbReference type="Proteomes" id="UP000316213"/>
    </source>
</evidence>
<feature type="domain" description="Cadherin" evidence="3">
    <location>
        <begin position="411"/>
        <end position="504"/>
    </location>
</feature>
<feature type="domain" description="Cadherin" evidence="3">
    <location>
        <begin position="704"/>
        <end position="804"/>
    </location>
</feature>
<feature type="domain" description="Cadherin" evidence="3">
    <location>
        <begin position="1002"/>
        <end position="1092"/>
    </location>
</feature>
<dbReference type="InterPro" id="IPR015919">
    <property type="entry name" value="Cadherin-like_sf"/>
</dbReference>
<dbReference type="PRINTS" id="PR00205">
    <property type="entry name" value="CADHERIN"/>
</dbReference>
<dbReference type="EMBL" id="SJPM01000003">
    <property type="protein sequence ID" value="TWT98721.1"/>
    <property type="molecule type" value="Genomic_DNA"/>
</dbReference>
<feature type="domain" description="Cadherin" evidence="3">
    <location>
        <begin position="1398"/>
        <end position="1513"/>
    </location>
</feature>
<dbReference type="PANTHER" id="PTHR24026:SF126">
    <property type="entry name" value="PROTOCADHERIN FAT 4"/>
    <property type="match status" value="1"/>
</dbReference>
<sequence length="1592" mass="163868">MFLRLVDRFRKRSRFLSTAVRSPKRKDRKLRLESLEGRRVLATVTGFEPTPSGFRVELSEQIASDNLNLYDVQSGAFGPADVTLSGAAGGTVKGSLVVNGNELTFLATGGVLPADTYTVTLRSANNAIVDAADGGLLDGEFSGNFPSGNGTPGGNFVTTFSVAAGNQLVIGLPDFARGPTQPIQAPVSGSGTTLPEGLPIQLSNAQGVTSVTMVLNYDPALMNLTAVELGSDAPQGSQVQANLSTPGVVTISFFSLQPMAAGAADIINLVATVPEDAPYGQSQVLRLSSLDVNGGALTARADDALHLVAFPGDANANRRYDAEDARLIARVGAGLDSGLVLREPTAAASSTNTRLYPTIDPMVLADVTGVDGISPLDASDILRNVVGLSTPNLPALPDAQAPTGLTLSNNSIAENQPSGTTIGTFTTNDPDAGDTFTYSLVNGEGSTDNASFTISGNTLRTASVFDFDTKSSYRIRVQTTDSTGRTLQRSFTISVTELNTAPTAISFSNSSVAENATVGTTVGTLTSTDANAGDTFTYSLVSGTGSTDNASFTISGNQLRTATTLDFETQPSYSVRVRTTDAGGLTFERTFTITVTNVNESPSAIALSSTTLENNAASGTAVGTLTTTDADAGDTFTYTLVDGQGSTDNTSFAIDGGTLEAATTINFASQSSYSVRVRSTDAAGLFTEQTFTITQSTTNTAPTDLSLSSTSIAENAAVGTTVGTLTSTDANAGDTFTYSLVSGTGSTDNASFTISGDQLRTATTLDFETKSSYSVRVRTTDAGNLTFERTFTITVTNVNEAPSAIALSSTTLDNNAASGTAVGTLTTTDADAGDTFTYTLVDGQGSTDNTSFAIDGGTLEAATTINFASQSSYSVRVRSTDAAGLSTEQTFTITPSNPAPTDLSLSSTSIAENAAVGTTVGTLTSTDANAGDTFTYSLVSGTGSTDNASFTISGDQLQTATTLDFETKPSYSVRVRTTDAGGLTFEETFTITVTNVNEAPSAISLSSTTLDNNAASGTAVGTLTTTDADAGDSFTYTLVDGQGSTDNGSFTINGSALETNTTIDFASQSSYSVRVRSADAAGLSTEQTFTITPSNPAPTDLSLSSTSIAEDAAVGTTVGTLTSTDANAGDTFTYSLVSGTGSTDNASFTISGDQLQTATTLDFETKPSYSVRVRTTDAGGLTFEETFTITVTNINEAPSAISLSSTTLENNAASGTAVGTLTTTDADAGDSFTYTLVDGQGSTDNGSFTINGSALETNTTIDFASQSSYSVRVRSTDAAGLFTEQTFMITPSNPAPTDLSLSSTSIAEDAAVGTTVGTLTSTDANAGDMFTYSLISGTGSTDNASFTISGDQLQTATTLDFETQPSYSIRIRTTDAGDLTFEQTFTITVTNVNEAPSAIAVAPANIASGESAGTVVGNLSSVDPDASDTFSYAFATGDGSTDNSAFSINNNQLVSNEVFDSAIKDLYSVRVQVTDAGGLTHQEILNISINAANVAPTDISLSSTSIANNAPSGTVVGQFSTTDADGTGEHTYQLVEGTGSDNNTMFVIVGDELRTAFDMTSESTLRIRVLSQDRYGESVEREFVIAVNNSII</sequence>
<evidence type="ECO:0000256" key="1">
    <source>
        <dbReference type="ARBA" id="ARBA00022692"/>
    </source>
</evidence>
<dbReference type="CDD" id="cd11304">
    <property type="entry name" value="Cadherin_repeat"/>
    <property type="match status" value="12"/>
</dbReference>
<comment type="caution">
    <text evidence="4">The sequence shown here is derived from an EMBL/GenBank/DDBJ whole genome shotgun (WGS) entry which is preliminary data.</text>
</comment>
<dbReference type="Pfam" id="PF00028">
    <property type="entry name" value="Cadherin"/>
    <property type="match status" value="6"/>
</dbReference>
<dbReference type="InterPro" id="IPR002126">
    <property type="entry name" value="Cadherin-like_dom"/>
</dbReference>
<organism evidence="4 5">
    <name type="scientific">Neorhodopirellula pilleata</name>
    <dbReference type="NCBI Taxonomy" id="2714738"/>
    <lineage>
        <taxon>Bacteria</taxon>
        <taxon>Pseudomonadati</taxon>
        <taxon>Planctomycetota</taxon>
        <taxon>Planctomycetia</taxon>
        <taxon>Pirellulales</taxon>
        <taxon>Pirellulaceae</taxon>
        <taxon>Neorhodopirellula</taxon>
    </lineage>
</organism>
<feature type="domain" description="Cadherin" evidence="3">
    <location>
        <begin position="804"/>
        <end position="894"/>
    </location>
</feature>
<dbReference type="PROSITE" id="PS50268">
    <property type="entry name" value="CADHERIN_2"/>
    <property type="match status" value="11"/>
</dbReference>
<feature type="domain" description="Cadherin" evidence="3">
    <location>
        <begin position="604"/>
        <end position="704"/>
    </location>
</feature>